<sequence length="60" mass="6495">MRDAQPDIVFKALRFTGGGTGQHNIAVSRPKGHQVFVRFAVLFDTGAASDPSCTYQTRGI</sequence>
<protein>
    <submittedName>
        <fullName evidence="1">Uncharacterized protein</fullName>
    </submittedName>
</protein>
<dbReference type="AlphaFoldDB" id="A0A7W0CE69"/>
<dbReference type="EMBL" id="JACDUR010000001">
    <property type="protein sequence ID" value="MBA2889521.1"/>
    <property type="molecule type" value="Genomic_DNA"/>
</dbReference>
<evidence type="ECO:0000313" key="2">
    <source>
        <dbReference type="Proteomes" id="UP000530928"/>
    </source>
</evidence>
<evidence type="ECO:0000313" key="1">
    <source>
        <dbReference type="EMBL" id="MBA2889521.1"/>
    </source>
</evidence>
<accession>A0A7W0CE69</accession>
<organism evidence="1 2">
    <name type="scientific">Nonomuraea soli</name>
    <dbReference type="NCBI Taxonomy" id="1032476"/>
    <lineage>
        <taxon>Bacteria</taxon>
        <taxon>Bacillati</taxon>
        <taxon>Actinomycetota</taxon>
        <taxon>Actinomycetes</taxon>
        <taxon>Streptosporangiales</taxon>
        <taxon>Streptosporangiaceae</taxon>
        <taxon>Nonomuraea</taxon>
    </lineage>
</organism>
<proteinExistence type="predicted"/>
<name>A0A7W0CE69_9ACTN</name>
<gene>
    <name evidence="1" type="ORF">HNR30_000856</name>
</gene>
<reference evidence="1 2" key="1">
    <citation type="submission" date="2020-07" db="EMBL/GenBank/DDBJ databases">
        <title>Genomic Encyclopedia of Type Strains, Phase IV (KMG-IV): sequencing the most valuable type-strain genomes for metagenomic binning, comparative biology and taxonomic classification.</title>
        <authorList>
            <person name="Goeker M."/>
        </authorList>
    </citation>
    <scope>NUCLEOTIDE SEQUENCE [LARGE SCALE GENOMIC DNA]</scope>
    <source>
        <strain evidence="1 2">DSM 45533</strain>
    </source>
</reference>
<dbReference type="Proteomes" id="UP000530928">
    <property type="component" value="Unassembled WGS sequence"/>
</dbReference>
<keyword evidence="2" id="KW-1185">Reference proteome</keyword>
<comment type="caution">
    <text evidence="1">The sequence shown here is derived from an EMBL/GenBank/DDBJ whole genome shotgun (WGS) entry which is preliminary data.</text>
</comment>
<dbReference type="RefSeq" id="WP_181608304.1">
    <property type="nucleotide sequence ID" value="NZ_BAABAM010000001.1"/>
</dbReference>